<keyword evidence="7" id="KW-0328">Glycosyltransferase</keyword>
<dbReference type="GO" id="GO:0015012">
    <property type="term" value="P:heparan sulfate proteoglycan biosynthetic process"/>
    <property type="evidence" value="ECO:0007669"/>
    <property type="project" value="UniProtKB-UniPathway"/>
</dbReference>
<evidence type="ECO:0000256" key="2">
    <source>
        <dbReference type="ARBA" id="ARBA00004648"/>
    </source>
</evidence>
<keyword evidence="8" id="KW-0808">Transferase</keyword>
<dbReference type="OMA" id="FVECDIH"/>
<evidence type="ECO:0000256" key="9">
    <source>
        <dbReference type="ARBA" id="ARBA00022692"/>
    </source>
</evidence>
<evidence type="ECO:0000256" key="7">
    <source>
        <dbReference type="ARBA" id="ARBA00022676"/>
    </source>
</evidence>
<evidence type="ECO:0000256" key="15">
    <source>
        <dbReference type="ARBA" id="ARBA00023136"/>
    </source>
</evidence>
<dbReference type="GO" id="GO:0050650">
    <property type="term" value="P:chondroitin sulfate proteoglycan biosynthetic process"/>
    <property type="evidence" value="ECO:0007669"/>
    <property type="project" value="TreeGrafter"/>
</dbReference>
<dbReference type="HOGENOM" id="CLU_1149650_0_0_1"/>
<keyword evidence="21" id="KW-1185">Reference proteome</keyword>
<keyword evidence="11" id="KW-0256">Endoplasmic reticulum</keyword>
<comment type="similarity">
    <text evidence="5">Belongs to the glycosyltransferase 14 family. XylT subfamily.</text>
</comment>
<dbReference type="PANTHER" id="PTHR46025">
    <property type="entry name" value="XYLOSYLTRANSFERASE OXT"/>
    <property type="match status" value="1"/>
</dbReference>
<evidence type="ECO:0000256" key="11">
    <source>
        <dbReference type="ARBA" id="ARBA00022824"/>
    </source>
</evidence>
<comment type="pathway">
    <text evidence="4">Glycan metabolism; heparan sulfate biosynthesis.</text>
</comment>
<evidence type="ECO:0000256" key="12">
    <source>
        <dbReference type="ARBA" id="ARBA00022968"/>
    </source>
</evidence>
<proteinExistence type="inferred from homology"/>
<keyword evidence="14" id="KW-0333">Golgi apparatus</keyword>
<dbReference type="Pfam" id="PF02485">
    <property type="entry name" value="Branch"/>
    <property type="match status" value="1"/>
</dbReference>
<dbReference type="AlphaFoldDB" id="T1H3G5"/>
<evidence type="ECO:0000256" key="16">
    <source>
        <dbReference type="ARBA" id="ARBA00023157"/>
    </source>
</evidence>
<dbReference type="Proteomes" id="UP000015102">
    <property type="component" value="Unassembled WGS sequence"/>
</dbReference>
<dbReference type="EMBL" id="CAQQ02126906">
    <property type="status" value="NOT_ANNOTATED_CDS"/>
    <property type="molecule type" value="Genomic_DNA"/>
</dbReference>
<dbReference type="GO" id="GO:0005789">
    <property type="term" value="C:endoplasmic reticulum membrane"/>
    <property type="evidence" value="ECO:0007669"/>
    <property type="project" value="UniProtKB-SubCell"/>
</dbReference>
<dbReference type="EC" id="2.4.2.26" evidence="6"/>
<dbReference type="GO" id="GO:0000139">
    <property type="term" value="C:Golgi membrane"/>
    <property type="evidence" value="ECO:0007669"/>
    <property type="project" value="UniProtKB-SubCell"/>
</dbReference>
<keyword evidence="15" id="KW-0472">Membrane</keyword>
<comment type="subcellular location">
    <subcellularLocation>
        <location evidence="2">Endoplasmic reticulum membrane</location>
        <topology evidence="2">Single-pass type II membrane protein</topology>
    </subcellularLocation>
    <subcellularLocation>
        <location evidence="1">Golgi apparatus membrane</location>
        <topology evidence="1">Single-pass type II membrane protein</topology>
    </subcellularLocation>
</comment>
<evidence type="ECO:0000256" key="17">
    <source>
        <dbReference type="ARBA" id="ARBA00023180"/>
    </source>
</evidence>
<dbReference type="GO" id="GO:0046872">
    <property type="term" value="F:metal ion binding"/>
    <property type="evidence" value="ECO:0007669"/>
    <property type="project" value="UniProtKB-KW"/>
</dbReference>
<dbReference type="InterPro" id="IPR003406">
    <property type="entry name" value="Glyco_trans_14"/>
</dbReference>
<dbReference type="EnsemblMetazoa" id="MESCA010792-RA">
    <property type="protein sequence ID" value="MESCA010792-PA"/>
    <property type="gene ID" value="MESCA010792"/>
</dbReference>
<evidence type="ECO:0000256" key="3">
    <source>
        <dbReference type="ARBA" id="ARBA00004840"/>
    </source>
</evidence>
<dbReference type="EMBL" id="CAQQ02126907">
    <property type="status" value="NOT_ANNOTATED_CDS"/>
    <property type="molecule type" value="Genomic_DNA"/>
</dbReference>
<keyword evidence="10" id="KW-0479">Metal-binding</keyword>
<evidence type="ECO:0000256" key="14">
    <source>
        <dbReference type="ARBA" id="ARBA00023034"/>
    </source>
</evidence>
<evidence type="ECO:0000256" key="10">
    <source>
        <dbReference type="ARBA" id="ARBA00022723"/>
    </source>
</evidence>
<evidence type="ECO:0000256" key="5">
    <source>
        <dbReference type="ARBA" id="ARBA00010195"/>
    </source>
</evidence>
<keyword evidence="12" id="KW-0735">Signal-anchor</keyword>
<evidence type="ECO:0000256" key="19">
    <source>
        <dbReference type="ARBA" id="ARBA00047847"/>
    </source>
</evidence>
<evidence type="ECO:0000256" key="18">
    <source>
        <dbReference type="ARBA" id="ARBA00042865"/>
    </source>
</evidence>
<keyword evidence="9" id="KW-0812">Transmembrane</keyword>
<keyword evidence="17" id="KW-0325">Glycoprotein</keyword>
<evidence type="ECO:0000313" key="21">
    <source>
        <dbReference type="Proteomes" id="UP000015102"/>
    </source>
</evidence>
<evidence type="ECO:0000256" key="6">
    <source>
        <dbReference type="ARBA" id="ARBA00011972"/>
    </source>
</evidence>
<evidence type="ECO:0000256" key="8">
    <source>
        <dbReference type="ARBA" id="ARBA00022679"/>
    </source>
</evidence>
<comment type="catalytic activity">
    <reaction evidence="19">
        <text>UDP-alpha-D-xylose + L-seryl-[protein] = 3-O-(beta-D-xylosyl)-L-seryl-[protein] + UDP + H(+)</text>
        <dbReference type="Rhea" id="RHEA:50192"/>
        <dbReference type="Rhea" id="RHEA-COMP:9863"/>
        <dbReference type="Rhea" id="RHEA-COMP:12567"/>
        <dbReference type="ChEBI" id="CHEBI:15378"/>
        <dbReference type="ChEBI" id="CHEBI:29999"/>
        <dbReference type="ChEBI" id="CHEBI:57632"/>
        <dbReference type="ChEBI" id="CHEBI:58223"/>
        <dbReference type="ChEBI" id="CHEBI:132085"/>
        <dbReference type="EC" id="2.4.2.26"/>
    </reaction>
</comment>
<keyword evidence="13" id="KW-1133">Transmembrane helix</keyword>
<evidence type="ECO:0000256" key="13">
    <source>
        <dbReference type="ARBA" id="ARBA00022989"/>
    </source>
</evidence>
<comment type="pathway">
    <text evidence="3">Glycan metabolism; chondroitin sulfate biosynthesis.</text>
</comment>
<organism evidence="20 21">
    <name type="scientific">Megaselia scalaris</name>
    <name type="common">Humpbacked fly</name>
    <name type="synonym">Phora scalaris</name>
    <dbReference type="NCBI Taxonomy" id="36166"/>
    <lineage>
        <taxon>Eukaryota</taxon>
        <taxon>Metazoa</taxon>
        <taxon>Ecdysozoa</taxon>
        <taxon>Arthropoda</taxon>
        <taxon>Hexapoda</taxon>
        <taxon>Insecta</taxon>
        <taxon>Pterygota</taxon>
        <taxon>Neoptera</taxon>
        <taxon>Endopterygota</taxon>
        <taxon>Diptera</taxon>
        <taxon>Brachycera</taxon>
        <taxon>Muscomorpha</taxon>
        <taxon>Platypezoidea</taxon>
        <taxon>Phoridae</taxon>
        <taxon>Megaseliini</taxon>
        <taxon>Megaselia</taxon>
    </lineage>
</organism>
<dbReference type="UniPathway" id="UPA00755"/>
<name>T1H3G5_MEGSC</name>
<dbReference type="InterPro" id="IPR043538">
    <property type="entry name" value="XYLT"/>
</dbReference>
<evidence type="ECO:0000256" key="4">
    <source>
        <dbReference type="ARBA" id="ARBA00005093"/>
    </source>
</evidence>
<dbReference type="STRING" id="36166.T1H3G5"/>
<protein>
    <recommendedName>
        <fullName evidence="6">protein xylosyltransferase</fullName>
        <ecNumber evidence="6">2.4.2.26</ecNumber>
    </recommendedName>
    <alternativeName>
        <fullName evidence="18">Peptide O-xylosyltransferase</fullName>
    </alternativeName>
</protein>
<reference evidence="21" key="1">
    <citation type="submission" date="2013-02" db="EMBL/GenBank/DDBJ databases">
        <authorList>
            <person name="Hughes D."/>
        </authorList>
    </citation>
    <scope>NUCLEOTIDE SEQUENCE</scope>
    <source>
        <strain>Durham</strain>
        <strain evidence="21">NC isolate 2 -- Noor lab</strain>
    </source>
</reference>
<dbReference type="PANTHER" id="PTHR46025:SF3">
    <property type="entry name" value="XYLOSYLTRANSFERASE OXT"/>
    <property type="match status" value="1"/>
</dbReference>
<evidence type="ECO:0000256" key="1">
    <source>
        <dbReference type="ARBA" id="ARBA00004323"/>
    </source>
</evidence>
<accession>T1H3G5</accession>
<reference evidence="20" key="2">
    <citation type="submission" date="2015-06" db="UniProtKB">
        <authorList>
            <consortium name="EnsemblMetazoa"/>
        </authorList>
    </citation>
    <scope>IDENTIFICATION</scope>
</reference>
<evidence type="ECO:0000313" key="20">
    <source>
        <dbReference type="EnsemblMetazoa" id="MESCA010792-PA"/>
    </source>
</evidence>
<keyword evidence="16" id="KW-1015">Disulfide bond</keyword>
<sequence length="242" mass="28402">FAPKPAELISKPEVSKVKIVFLLTLNGRALRQVHRLIKSLYKAEHFFYIHIDSCMRDLYDLRDQWNWDFIINLSESDYPIKKVEKLQDFLTANHGMNFVKSHGRETQRFIQKQGLDKTFVECDIHMWRIGDRTLPEGIQVDGGSDWVALSKNFVEFILDIEGNNELIQGLLIIFRHTLLPAESFFHTVLRNSKFCGTYIDNNLHITNWKRKLGCKCQYKHVVDWCGCSPNDFKPEDWPRLEG</sequence>
<dbReference type="GO" id="GO:0030158">
    <property type="term" value="F:protein xylosyltransferase activity"/>
    <property type="evidence" value="ECO:0007669"/>
    <property type="project" value="UniProtKB-EC"/>
</dbReference>
<dbReference type="UniPathway" id="UPA00756"/>